<dbReference type="Proteomes" id="UP000309676">
    <property type="component" value="Unassembled WGS sequence"/>
</dbReference>
<organism evidence="1 2">
    <name type="scientific">Paenibacillus antri</name>
    <dbReference type="NCBI Taxonomy" id="2582848"/>
    <lineage>
        <taxon>Bacteria</taxon>
        <taxon>Bacillati</taxon>
        <taxon>Bacillota</taxon>
        <taxon>Bacilli</taxon>
        <taxon>Bacillales</taxon>
        <taxon>Paenibacillaceae</taxon>
        <taxon>Paenibacillus</taxon>
    </lineage>
</organism>
<sequence>MFRDILLHLAREMELSFGRRRRYELPHHEPTISSRIPSEIVSKCGRRSKRCMYSSNDRGYYAEALGTSGSIEQRRPPEWESFDLEKDPYDLNYVYADPAYADRVASLKSELRSLQLAALDEPVNEVG</sequence>
<evidence type="ECO:0000313" key="2">
    <source>
        <dbReference type="Proteomes" id="UP000309676"/>
    </source>
</evidence>
<gene>
    <name evidence="1" type="ORF">FE782_00195</name>
</gene>
<evidence type="ECO:0008006" key="3">
    <source>
        <dbReference type="Google" id="ProtNLM"/>
    </source>
</evidence>
<dbReference type="EMBL" id="VCIW01000001">
    <property type="protein sequence ID" value="TLS53818.1"/>
    <property type="molecule type" value="Genomic_DNA"/>
</dbReference>
<dbReference type="Gene3D" id="3.40.720.10">
    <property type="entry name" value="Alkaline Phosphatase, subunit A"/>
    <property type="match status" value="1"/>
</dbReference>
<dbReference type="InterPro" id="IPR017850">
    <property type="entry name" value="Alkaline_phosphatase_core_sf"/>
</dbReference>
<comment type="caution">
    <text evidence="1">The sequence shown here is derived from an EMBL/GenBank/DDBJ whole genome shotgun (WGS) entry which is preliminary data.</text>
</comment>
<dbReference type="RefSeq" id="WP_138191309.1">
    <property type="nucleotide sequence ID" value="NZ_VCIW01000001.1"/>
</dbReference>
<name>A0A5R9GK39_9BACL</name>
<evidence type="ECO:0000313" key="1">
    <source>
        <dbReference type="EMBL" id="TLS53818.1"/>
    </source>
</evidence>
<proteinExistence type="predicted"/>
<accession>A0A5R9GK39</accession>
<dbReference type="AlphaFoldDB" id="A0A5R9GK39"/>
<keyword evidence="2" id="KW-1185">Reference proteome</keyword>
<reference evidence="1 2" key="1">
    <citation type="submission" date="2019-05" db="EMBL/GenBank/DDBJ databases">
        <authorList>
            <person name="Narsing Rao M.P."/>
            <person name="Li W.J."/>
        </authorList>
    </citation>
    <scope>NUCLEOTIDE SEQUENCE [LARGE SCALE GENOMIC DNA]</scope>
    <source>
        <strain evidence="1 2">SYSU_K30003</strain>
    </source>
</reference>
<dbReference type="OrthoDB" id="9762324at2"/>
<protein>
    <recommendedName>
        <fullName evidence="3">N-sulphoglucosamine sulphohydrolase C-terminal domain-containing protein</fullName>
    </recommendedName>
</protein>